<evidence type="ECO:0000256" key="11">
    <source>
        <dbReference type="ARBA" id="ARBA00048449"/>
    </source>
</evidence>
<organism evidence="14 15">
    <name type="scientific">Fluviicoccus keumensis</name>
    <dbReference type="NCBI Taxonomy" id="1435465"/>
    <lineage>
        <taxon>Bacteria</taxon>
        <taxon>Pseudomonadati</taxon>
        <taxon>Pseudomonadota</taxon>
        <taxon>Gammaproteobacteria</taxon>
        <taxon>Moraxellales</taxon>
        <taxon>Moraxellaceae</taxon>
        <taxon>Fluviicoccus</taxon>
    </lineage>
</organism>
<evidence type="ECO:0000256" key="1">
    <source>
        <dbReference type="ARBA" id="ARBA00001933"/>
    </source>
</evidence>
<reference evidence="14 15" key="1">
    <citation type="submission" date="2019-02" db="EMBL/GenBank/DDBJ databases">
        <title>Genomic Encyclopedia of Type Strains, Phase IV (KMG-IV): sequencing the most valuable type-strain genomes for metagenomic binning, comparative biology and taxonomic classification.</title>
        <authorList>
            <person name="Goeker M."/>
        </authorList>
    </citation>
    <scope>NUCLEOTIDE SEQUENCE [LARGE SCALE GENOMIC DNA]</scope>
    <source>
        <strain evidence="14 15">DSM 105135</strain>
    </source>
</reference>
<evidence type="ECO:0000256" key="2">
    <source>
        <dbReference type="ARBA" id="ARBA00004496"/>
    </source>
</evidence>
<dbReference type="RefSeq" id="WP_130414775.1">
    <property type="nucleotide sequence ID" value="NZ_SHKX01000014.1"/>
</dbReference>
<evidence type="ECO:0000256" key="6">
    <source>
        <dbReference type="ARBA" id="ARBA00022576"/>
    </source>
</evidence>
<keyword evidence="7 13" id="KW-0808">Transferase</keyword>
<comment type="subcellular location">
    <subcellularLocation>
        <location evidence="2 13">Cytoplasm</location>
    </subcellularLocation>
</comment>
<evidence type="ECO:0000256" key="10">
    <source>
        <dbReference type="ARBA" id="ARBA00022898"/>
    </source>
</evidence>
<dbReference type="NCBIfam" id="TIGR00508">
    <property type="entry name" value="bioA"/>
    <property type="match status" value="1"/>
</dbReference>
<feature type="binding site" evidence="13">
    <location>
        <begin position="115"/>
        <end position="116"/>
    </location>
    <ligand>
        <name>pyridoxal 5'-phosphate</name>
        <dbReference type="ChEBI" id="CHEBI:597326"/>
    </ligand>
</feature>
<evidence type="ECO:0000256" key="5">
    <source>
        <dbReference type="ARBA" id="ARBA00022490"/>
    </source>
</evidence>
<dbReference type="EC" id="2.6.1.62" evidence="13"/>
<feature type="site" description="Participates in the substrate recognition with KAPA and in a stacking interaction with the adenine ring of SAM" evidence="13">
    <location>
        <position position="18"/>
    </location>
</feature>
<keyword evidence="9 13" id="KW-0093">Biotin biosynthesis</keyword>
<keyword evidence="5 13" id="KW-0963">Cytoplasm</keyword>
<dbReference type="GO" id="GO:0004015">
    <property type="term" value="F:adenosylmethionine-8-amino-7-oxononanoate transaminase activity"/>
    <property type="evidence" value="ECO:0007669"/>
    <property type="project" value="UniProtKB-UniRule"/>
</dbReference>
<evidence type="ECO:0000256" key="7">
    <source>
        <dbReference type="ARBA" id="ARBA00022679"/>
    </source>
</evidence>
<dbReference type="InterPro" id="IPR015424">
    <property type="entry name" value="PyrdxlP-dep_Trfase"/>
</dbReference>
<dbReference type="SUPFAM" id="SSF53383">
    <property type="entry name" value="PLP-dependent transferases"/>
    <property type="match status" value="1"/>
</dbReference>
<feature type="binding site" evidence="13">
    <location>
        <position position="254"/>
    </location>
    <ligand>
        <name>pyridoxal 5'-phosphate</name>
        <dbReference type="ChEBI" id="CHEBI:597326"/>
    </ligand>
</feature>
<evidence type="ECO:0000256" key="12">
    <source>
        <dbReference type="ARBA" id="ARBA00060970"/>
    </source>
</evidence>
<dbReference type="AlphaFoldDB" id="A0A4Q7YMY4"/>
<dbReference type="Gene3D" id="3.40.640.10">
    <property type="entry name" value="Type I PLP-dependent aspartate aminotransferase-like (Major domain)"/>
    <property type="match status" value="1"/>
</dbReference>
<feature type="binding site" evidence="13">
    <location>
        <position position="148"/>
    </location>
    <ligand>
        <name>substrate</name>
    </ligand>
</feature>
<gene>
    <name evidence="13" type="primary">bioA</name>
    <name evidence="14" type="ORF">EV700_2749</name>
</gene>
<dbReference type="CDD" id="cd00610">
    <property type="entry name" value="OAT_like"/>
    <property type="match status" value="1"/>
</dbReference>
<dbReference type="InterPro" id="IPR005814">
    <property type="entry name" value="Aminotrans_3"/>
</dbReference>
<feature type="binding site" evidence="13">
    <location>
        <position position="318"/>
    </location>
    <ligand>
        <name>substrate</name>
    </ligand>
</feature>
<dbReference type="GO" id="GO:0030170">
    <property type="term" value="F:pyridoxal phosphate binding"/>
    <property type="evidence" value="ECO:0007669"/>
    <property type="project" value="UniProtKB-UniRule"/>
</dbReference>
<dbReference type="UniPathway" id="UPA00078">
    <property type="reaction ID" value="UER00160"/>
</dbReference>
<evidence type="ECO:0000256" key="13">
    <source>
        <dbReference type="HAMAP-Rule" id="MF_00834"/>
    </source>
</evidence>
<keyword evidence="10 13" id="KW-0663">Pyridoxal phosphate</keyword>
<dbReference type="InterPro" id="IPR015421">
    <property type="entry name" value="PyrdxlP-dep_Trfase_major"/>
</dbReference>
<keyword evidence="15" id="KW-1185">Reference proteome</keyword>
<dbReference type="FunFam" id="3.40.640.10:FF:000078">
    <property type="entry name" value="Adenosylmethionine-8-amino-7-oxononanoate aminotransferase"/>
    <property type="match status" value="1"/>
</dbReference>
<dbReference type="PROSITE" id="PS00600">
    <property type="entry name" value="AA_TRANSFER_CLASS_3"/>
    <property type="match status" value="1"/>
</dbReference>
<dbReference type="EMBL" id="SHKX01000014">
    <property type="protein sequence ID" value="RZU38171.1"/>
    <property type="molecule type" value="Genomic_DNA"/>
</dbReference>
<comment type="subunit">
    <text evidence="4 13">Homodimer.</text>
</comment>
<comment type="similarity">
    <text evidence="12 13">Belongs to the class-III pyridoxal-phosphate-dependent aminotransferase family. BioA subfamily.</text>
</comment>
<dbReference type="GO" id="GO:0009102">
    <property type="term" value="P:biotin biosynthetic process"/>
    <property type="evidence" value="ECO:0007669"/>
    <property type="project" value="UniProtKB-UniRule"/>
</dbReference>
<dbReference type="Pfam" id="PF00202">
    <property type="entry name" value="Aminotran_3"/>
    <property type="match status" value="1"/>
</dbReference>
<evidence type="ECO:0000256" key="8">
    <source>
        <dbReference type="ARBA" id="ARBA00022691"/>
    </source>
</evidence>
<dbReference type="HAMAP" id="MF_00834">
    <property type="entry name" value="BioA"/>
    <property type="match status" value="1"/>
</dbReference>
<comment type="cofactor">
    <cofactor evidence="1 13">
        <name>pyridoxal 5'-phosphate</name>
        <dbReference type="ChEBI" id="CHEBI:597326"/>
    </cofactor>
</comment>
<dbReference type="InterPro" id="IPR005815">
    <property type="entry name" value="BioA"/>
</dbReference>
<dbReference type="GO" id="GO:0005737">
    <property type="term" value="C:cytoplasm"/>
    <property type="evidence" value="ECO:0007669"/>
    <property type="project" value="UniProtKB-SubCell"/>
</dbReference>
<evidence type="ECO:0000256" key="4">
    <source>
        <dbReference type="ARBA" id="ARBA00011738"/>
    </source>
</evidence>
<dbReference type="PANTHER" id="PTHR42684:SF17">
    <property type="entry name" value="ADENOSYLMETHIONINE-8-AMINO-7-OXONONANOATE AMINOTRANSFERASE"/>
    <property type="match status" value="1"/>
</dbReference>
<evidence type="ECO:0000256" key="9">
    <source>
        <dbReference type="ARBA" id="ARBA00022756"/>
    </source>
</evidence>
<protein>
    <recommendedName>
        <fullName evidence="13">Adenosylmethionine-8-amino-7-oxononanoate aminotransferase</fullName>
        <ecNumber evidence="13">2.6.1.62</ecNumber>
    </recommendedName>
    <alternativeName>
        <fullName evidence="13">7,8-diamino-pelargonic acid aminotransferase</fullName>
        <shortName evidence="13">DAPA AT</shortName>
        <shortName evidence="13">DAPA aminotransferase</shortName>
    </alternativeName>
    <alternativeName>
        <fullName evidence="13">7,8-diaminononanoate synthase</fullName>
        <shortName evidence="13">DANS</shortName>
    </alternativeName>
    <alternativeName>
        <fullName evidence="13">Diaminopelargonic acid synthase</fullName>
    </alternativeName>
</protein>
<dbReference type="NCBIfam" id="NF004624">
    <property type="entry name" value="PRK05964.1"/>
    <property type="match status" value="1"/>
</dbReference>
<dbReference type="InterPro" id="IPR049704">
    <property type="entry name" value="Aminotrans_3_PPA_site"/>
</dbReference>
<name>A0A4Q7YMY4_9GAMM</name>
<dbReference type="InterPro" id="IPR015422">
    <property type="entry name" value="PyrdxlP-dep_Trfase_small"/>
</dbReference>
<comment type="caution">
    <text evidence="14">The sequence shown here is derived from an EMBL/GenBank/DDBJ whole genome shotgun (WGS) entry which is preliminary data.</text>
</comment>
<dbReference type="Gene3D" id="3.90.1150.10">
    <property type="entry name" value="Aspartate Aminotransferase, domain 1"/>
    <property type="match status" value="1"/>
</dbReference>
<keyword evidence="6 13" id="KW-0032">Aminotransferase</keyword>
<feature type="binding site" evidence="13">
    <location>
        <begin position="319"/>
        <end position="320"/>
    </location>
    <ligand>
        <name>pyridoxal 5'-phosphate</name>
        <dbReference type="ChEBI" id="CHEBI:597326"/>
    </ligand>
</feature>
<evidence type="ECO:0000256" key="3">
    <source>
        <dbReference type="ARBA" id="ARBA00005063"/>
    </source>
</evidence>
<keyword evidence="8 13" id="KW-0949">S-adenosyl-L-methionine</keyword>
<dbReference type="PANTHER" id="PTHR42684">
    <property type="entry name" value="ADENOSYLMETHIONINE-8-AMINO-7-OXONONANOATE AMINOTRANSFERASE"/>
    <property type="match status" value="1"/>
</dbReference>
<evidence type="ECO:0000313" key="14">
    <source>
        <dbReference type="EMBL" id="RZU38171.1"/>
    </source>
</evidence>
<feature type="binding site" evidence="13">
    <location>
        <position position="411"/>
    </location>
    <ligand>
        <name>substrate</name>
    </ligand>
</feature>
<proteinExistence type="inferred from homology"/>
<comment type="function">
    <text evidence="13">Catalyzes the transfer of the alpha-amino group from S-adenosyl-L-methionine (SAM) to 7-keto-8-aminopelargonic acid (KAPA) to form 7,8-diaminopelargonic acid (DAPA). It is the only aminotransferase known to utilize SAM as an amino donor.</text>
</comment>
<sequence>MSNHGLMQRDLAVLWHPCTQMHDHETLPVIPVARASGVWLTDHDGKRYIDAISSWWVNIWGHAHPHINTALKAQLDTLEHVILAGFTHEPIVSLSEKLVALAPPGLSRCFYADNGSAAIEVALKMSMHAWRNRGETAKTRFVALSGSYHGETLGALSVTDIPLFSDTYAPLLTPQLRVPSPDWTQAPEGVTPEQFARQQFAVLEDLLKARHAEISAVIVEPLVQGAAGMKMYHPVYLQLLREACTRYGVHLIADEIAVGFGRTGSFFACEQAAITPDFLCLSKALTAGYLPMSVVLTTEDIYQTFYHRYESLKGFLHSHSFTGNPLAARAALASLELFALDPQRRQQAALAQVMTDELAGLQGHDHIRHVRQTGLMGAFDMVQTGGLPFDWRERRGLRVFEAALRNGVLLRPIGNTVYFMPPYVMSADELRHVIRTAAEAVDEACAAPAHGHDNGVSLP</sequence>
<comment type="pathway">
    <text evidence="3 13">Cofactor biosynthesis; biotin biosynthesis; 7,8-diaminononanoate from 8-amino-7-oxononanoate (SAM route): step 1/1.</text>
</comment>
<comment type="catalytic activity">
    <reaction evidence="11 13">
        <text>(8S)-8-amino-7-oxononanoate + S-adenosyl-L-methionine = S-adenosyl-4-methylsulfanyl-2-oxobutanoate + (7R,8S)-7,8-diammoniononanoate</text>
        <dbReference type="Rhea" id="RHEA:16861"/>
        <dbReference type="ChEBI" id="CHEBI:16490"/>
        <dbReference type="ChEBI" id="CHEBI:59789"/>
        <dbReference type="ChEBI" id="CHEBI:149468"/>
        <dbReference type="ChEBI" id="CHEBI:149469"/>
        <dbReference type="EC" id="2.6.1.62"/>
    </reaction>
</comment>
<dbReference type="OrthoDB" id="9801052at2"/>
<feature type="modified residue" description="N6-(pyridoxal phosphate)lysine" evidence="13">
    <location>
        <position position="283"/>
    </location>
</feature>
<evidence type="ECO:0000313" key="15">
    <source>
        <dbReference type="Proteomes" id="UP000292423"/>
    </source>
</evidence>
<feature type="binding site" evidence="13">
    <location>
        <position position="55"/>
    </location>
    <ligand>
        <name>substrate</name>
    </ligand>
</feature>
<feature type="binding site" evidence="13">
    <location>
        <position position="283"/>
    </location>
    <ligand>
        <name>substrate</name>
    </ligand>
</feature>
<dbReference type="Proteomes" id="UP000292423">
    <property type="component" value="Unassembled WGS sequence"/>
</dbReference>
<accession>A0A4Q7YMY4</accession>